<dbReference type="CDD" id="cd18186">
    <property type="entry name" value="BTB_POZ_ZBTB_KLHL-like"/>
    <property type="match status" value="1"/>
</dbReference>
<dbReference type="InterPro" id="IPR011333">
    <property type="entry name" value="SKP1/BTB/POZ_sf"/>
</dbReference>
<protein>
    <recommendedName>
        <fullName evidence="4">BTB domain-containing protein</fullName>
    </recommendedName>
</protein>
<proteinExistence type="predicted"/>
<sequence>MDTVMVSMDGNSGENAVAPTNEIGGISRPDPDGDVIFKFQDQSSNTTTSFRVSSKVLRLASPVFTRMFSPYFQEGQELLQGEHPVIELKDDDAQLMGIILSILHYQGSGENHVMSAERLARLAIHCDKYDCVNALGPWISVWFKNVERMSELSEEFGSEFSTIIWFGFMLLAAYMFNNPGKFTEISEAALRELPPGFFVKWEGHEILTILPASVPSGLKESAMTICIKRTLGKLEAELQSVETLLREYRRCYETSQLICVNCGRTLPEEAKKCHPCRNSLLPPKYCTSETRIAEYFAVLRKVELWPTAKPFEICSVSDIAFRFTCAKADLKHNCAADANCPLLTKKTMNGMRVGNVCTDS</sequence>
<feature type="region of interest" description="Disordered" evidence="1">
    <location>
        <begin position="1"/>
        <end position="25"/>
    </location>
</feature>
<evidence type="ECO:0000256" key="1">
    <source>
        <dbReference type="SAM" id="MobiDB-lite"/>
    </source>
</evidence>
<gene>
    <name evidence="2" type="ORF">K469DRAFT_738836</name>
</gene>
<evidence type="ECO:0008006" key="4">
    <source>
        <dbReference type="Google" id="ProtNLM"/>
    </source>
</evidence>
<dbReference type="Gene3D" id="3.30.710.10">
    <property type="entry name" value="Potassium Channel Kv1.1, Chain A"/>
    <property type="match status" value="1"/>
</dbReference>
<reference evidence="2" key="1">
    <citation type="journal article" date="2020" name="Stud. Mycol.">
        <title>101 Dothideomycetes genomes: a test case for predicting lifestyles and emergence of pathogens.</title>
        <authorList>
            <person name="Haridas S."/>
            <person name="Albert R."/>
            <person name="Binder M."/>
            <person name="Bloem J."/>
            <person name="Labutti K."/>
            <person name="Salamov A."/>
            <person name="Andreopoulos B."/>
            <person name="Baker S."/>
            <person name="Barry K."/>
            <person name="Bills G."/>
            <person name="Bluhm B."/>
            <person name="Cannon C."/>
            <person name="Castanera R."/>
            <person name="Culley D."/>
            <person name="Daum C."/>
            <person name="Ezra D."/>
            <person name="Gonzalez J."/>
            <person name="Henrissat B."/>
            <person name="Kuo A."/>
            <person name="Liang C."/>
            <person name="Lipzen A."/>
            <person name="Lutzoni F."/>
            <person name="Magnuson J."/>
            <person name="Mondo S."/>
            <person name="Nolan M."/>
            <person name="Ohm R."/>
            <person name="Pangilinan J."/>
            <person name="Park H.-J."/>
            <person name="Ramirez L."/>
            <person name="Alfaro M."/>
            <person name="Sun H."/>
            <person name="Tritt A."/>
            <person name="Yoshinaga Y."/>
            <person name="Zwiers L.-H."/>
            <person name="Turgeon B."/>
            <person name="Goodwin S."/>
            <person name="Spatafora J."/>
            <person name="Crous P."/>
            <person name="Grigoriev I."/>
        </authorList>
    </citation>
    <scope>NUCLEOTIDE SEQUENCE</scope>
    <source>
        <strain evidence="2">CBS 207.26</strain>
    </source>
</reference>
<dbReference type="OrthoDB" id="3782706at2759"/>
<name>A0A6A6E5P6_9PEZI</name>
<accession>A0A6A6E5P6</accession>
<dbReference type="AlphaFoldDB" id="A0A6A6E5P6"/>
<evidence type="ECO:0000313" key="2">
    <source>
        <dbReference type="EMBL" id="KAF2185899.1"/>
    </source>
</evidence>
<organism evidence="2 3">
    <name type="scientific">Zopfia rhizophila CBS 207.26</name>
    <dbReference type="NCBI Taxonomy" id="1314779"/>
    <lineage>
        <taxon>Eukaryota</taxon>
        <taxon>Fungi</taxon>
        <taxon>Dikarya</taxon>
        <taxon>Ascomycota</taxon>
        <taxon>Pezizomycotina</taxon>
        <taxon>Dothideomycetes</taxon>
        <taxon>Dothideomycetes incertae sedis</taxon>
        <taxon>Zopfiaceae</taxon>
        <taxon>Zopfia</taxon>
    </lineage>
</organism>
<dbReference type="EMBL" id="ML994632">
    <property type="protein sequence ID" value="KAF2185899.1"/>
    <property type="molecule type" value="Genomic_DNA"/>
</dbReference>
<evidence type="ECO:0000313" key="3">
    <source>
        <dbReference type="Proteomes" id="UP000800200"/>
    </source>
</evidence>
<keyword evidence="3" id="KW-1185">Reference proteome</keyword>
<dbReference type="Proteomes" id="UP000800200">
    <property type="component" value="Unassembled WGS sequence"/>
</dbReference>